<dbReference type="InterPro" id="IPR001865">
    <property type="entry name" value="Ribosomal_uS2"/>
</dbReference>
<dbReference type="Proteomes" id="UP000009374">
    <property type="component" value="Unassembled WGS sequence"/>
</dbReference>
<evidence type="ECO:0000256" key="2">
    <source>
        <dbReference type="ARBA" id="ARBA00022980"/>
    </source>
</evidence>
<evidence type="ECO:0000256" key="6">
    <source>
        <dbReference type="RuleBase" id="RU003631"/>
    </source>
</evidence>
<name>C6HZ51_9BACT</name>
<organism evidence="7 8">
    <name type="scientific">Leptospirillum ferrodiazotrophum</name>
    <dbReference type="NCBI Taxonomy" id="412449"/>
    <lineage>
        <taxon>Bacteria</taxon>
        <taxon>Pseudomonadati</taxon>
        <taxon>Nitrospirota</taxon>
        <taxon>Nitrospiria</taxon>
        <taxon>Nitrospirales</taxon>
        <taxon>Nitrospiraceae</taxon>
        <taxon>Leptospirillum</taxon>
    </lineage>
</organism>
<dbReference type="Pfam" id="PF00318">
    <property type="entry name" value="Ribosomal_S2"/>
    <property type="match status" value="1"/>
</dbReference>
<dbReference type="PROSITE" id="PS00962">
    <property type="entry name" value="RIBOSOMAL_S2_1"/>
    <property type="match status" value="1"/>
</dbReference>
<dbReference type="FunFam" id="1.10.287.610:FF:000001">
    <property type="entry name" value="30S ribosomal protein S2"/>
    <property type="match status" value="1"/>
</dbReference>
<dbReference type="PANTHER" id="PTHR12534">
    <property type="entry name" value="30S RIBOSOMAL PROTEIN S2 PROKARYOTIC AND ORGANELLAR"/>
    <property type="match status" value="1"/>
</dbReference>
<dbReference type="CDD" id="cd01425">
    <property type="entry name" value="RPS2"/>
    <property type="match status" value="1"/>
</dbReference>
<evidence type="ECO:0000256" key="3">
    <source>
        <dbReference type="ARBA" id="ARBA00023274"/>
    </source>
</evidence>
<dbReference type="GO" id="GO:0003735">
    <property type="term" value="F:structural constituent of ribosome"/>
    <property type="evidence" value="ECO:0007669"/>
    <property type="project" value="InterPro"/>
</dbReference>
<dbReference type="InterPro" id="IPR023591">
    <property type="entry name" value="Ribosomal_uS2_flav_dom_sf"/>
</dbReference>
<dbReference type="InterPro" id="IPR018130">
    <property type="entry name" value="Ribosomal_uS2_CS"/>
</dbReference>
<dbReference type="EMBL" id="GG693880">
    <property type="protein sequence ID" value="EES52062.1"/>
    <property type="molecule type" value="Genomic_DNA"/>
</dbReference>
<accession>C6HZ51</accession>
<dbReference type="InterPro" id="IPR005706">
    <property type="entry name" value="Ribosomal_uS2_bac/mit/plastid"/>
</dbReference>
<dbReference type="PROSITE" id="PS00963">
    <property type="entry name" value="RIBOSOMAL_S2_2"/>
    <property type="match status" value="1"/>
</dbReference>
<dbReference type="Gene3D" id="3.40.50.10490">
    <property type="entry name" value="Glucose-6-phosphate isomerase like protein, domain 1"/>
    <property type="match status" value="1"/>
</dbReference>
<dbReference type="NCBIfam" id="TIGR01011">
    <property type="entry name" value="rpsB_bact"/>
    <property type="match status" value="1"/>
</dbReference>
<keyword evidence="8" id="KW-1185">Reference proteome</keyword>
<dbReference type="PRINTS" id="PR00395">
    <property type="entry name" value="RIBOSOMALS2"/>
</dbReference>
<sequence>MSSVTIKELLDAGVHFGHQAKRWNPKMKRFIYGERNGIYIIDLQQTTRRYRQATAFIKKVVGEGKSVLFIATKKQAQSIVVEEAERCGMFHVTQRWLGGMLTNHQTIRKSVDRLKKIEAMKEGDQWARLPKKEIAQLEKEESKLRSTLSGIRGMSQLPGAVFVIDPKKEHIAIHEANRLGIPVVAMVDTNCDPDLIDFPIPANDDAIRSIRLIASGIADAVIEGGISRRSAQKAPDAATVNAGLEEAFTAGEGKA</sequence>
<keyword evidence="2 5" id="KW-0689">Ribosomal protein</keyword>
<protein>
    <recommendedName>
        <fullName evidence="4 5">Small ribosomal subunit protein uS2</fullName>
    </recommendedName>
</protein>
<evidence type="ECO:0000256" key="5">
    <source>
        <dbReference type="HAMAP-Rule" id="MF_00291"/>
    </source>
</evidence>
<dbReference type="HAMAP" id="MF_00291_B">
    <property type="entry name" value="Ribosomal_uS2_B"/>
    <property type="match status" value="1"/>
</dbReference>
<evidence type="ECO:0000313" key="7">
    <source>
        <dbReference type="EMBL" id="EES52062.1"/>
    </source>
</evidence>
<keyword evidence="3 5" id="KW-0687">Ribonucleoprotein</keyword>
<gene>
    <name evidence="5" type="primary">rpsB</name>
    <name evidence="7" type="ORF">UBAL3_94530028</name>
</gene>
<proteinExistence type="inferred from homology"/>
<comment type="similarity">
    <text evidence="1 5 6">Belongs to the universal ribosomal protein uS2 family.</text>
</comment>
<evidence type="ECO:0000256" key="1">
    <source>
        <dbReference type="ARBA" id="ARBA00006242"/>
    </source>
</evidence>
<evidence type="ECO:0000256" key="4">
    <source>
        <dbReference type="ARBA" id="ARBA00035256"/>
    </source>
</evidence>
<dbReference type="GO" id="GO:0006412">
    <property type="term" value="P:translation"/>
    <property type="evidence" value="ECO:0007669"/>
    <property type="project" value="UniProtKB-UniRule"/>
</dbReference>
<dbReference type="SUPFAM" id="SSF52313">
    <property type="entry name" value="Ribosomal protein S2"/>
    <property type="match status" value="1"/>
</dbReference>
<dbReference type="Gene3D" id="1.10.287.610">
    <property type="entry name" value="Helix hairpin bin"/>
    <property type="match status" value="1"/>
</dbReference>
<reference evidence="7 8" key="1">
    <citation type="journal article" date="2009" name="Appl. Environ. Microbiol.">
        <title>Community genomic and proteomic analyses of chemoautotrophic iron-oxidizing "Leptospirillum rubarum" (Group II) and "Leptospirillum ferrodiazotrophum" (Group III) bacteria in acid mine drainage biofilms.</title>
        <authorList>
            <person name="Goltsman D.S."/>
            <person name="Denef V.J."/>
            <person name="Singer S.W."/>
            <person name="VerBerkmoes N.C."/>
            <person name="Lefsrud M."/>
            <person name="Mueller R.S."/>
            <person name="Dick G.J."/>
            <person name="Sun C.L."/>
            <person name="Wheeler K.E."/>
            <person name="Zemla A."/>
            <person name="Baker B.J."/>
            <person name="Hauser L."/>
            <person name="Land M."/>
            <person name="Shah M.B."/>
            <person name="Thelen M.P."/>
            <person name="Hettich R.L."/>
            <person name="Banfield J.F."/>
        </authorList>
    </citation>
    <scope>NUCLEOTIDE SEQUENCE [LARGE SCALE GENOMIC DNA]</scope>
</reference>
<dbReference type="PANTHER" id="PTHR12534:SF0">
    <property type="entry name" value="SMALL RIBOSOMAL SUBUNIT PROTEIN US2M"/>
    <property type="match status" value="1"/>
</dbReference>
<evidence type="ECO:0000313" key="8">
    <source>
        <dbReference type="Proteomes" id="UP000009374"/>
    </source>
</evidence>
<dbReference type="AlphaFoldDB" id="C6HZ51"/>
<dbReference type="GO" id="GO:0022627">
    <property type="term" value="C:cytosolic small ribosomal subunit"/>
    <property type="evidence" value="ECO:0007669"/>
    <property type="project" value="TreeGrafter"/>
</dbReference>